<reference evidence="1" key="1">
    <citation type="journal article" date="2020" name="mSystems">
        <title>Genome- and Community-Level Interaction Insights into Carbon Utilization and Element Cycling Functions of Hydrothermarchaeota in Hydrothermal Sediment.</title>
        <authorList>
            <person name="Zhou Z."/>
            <person name="Liu Y."/>
            <person name="Xu W."/>
            <person name="Pan J."/>
            <person name="Luo Z.H."/>
            <person name="Li M."/>
        </authorList>
    </citation>
    <scope>NUCLEOTIDE SEQUENCE [LARGE SCALE GENOMIC DNA]</scope>
    <source>
        <strain evidence="1">SpSt-885</strain>
    </source>
</reference>
<dbReference type="AlphaFoldDB" id="A0A7J3SL22"/>
<evidence type="ECO:0000313" key="1">
    <source>
        <dbReference type="EMBL" id="HGZ59599.1"/>
    </source>
</evidence>
<dbReference type="EMBL" id="DTLS01000003">
    <property type="protein sequence ID" value="HGZ59599.1"/>
    <property type="molecule type" value="Genomic_DNA"/>
</dbReference>
<accession>A0A7J3SL22</accession>
<organism evidence="1">
    <name type="scientific">Fervidicoccus fontis</name>
    <dbReference type="NCBI Taxonomy" id="683846"/>
    <lineage>
        <taxon>Archaea</taxon>
        <taxon>Thermoproteota</taxon>
        <taxon>Thermoprotei</taxon>
        <taxon>Fervidicoccales</taxon>
        <taxon>Fervidicoccaceae</taxon>
        <taxon>Fervidicoccus</taxon>
    </lineage>
</organism>
<comment type="caution">
    <text evidence="1">The sequence shown here is derived from an EMBL/GenBank/DDBJ whole genome shotgun (WGS) entry which is preliminary data.</text>
</comment>
<protein>
    <submittedName>
        <fullName evidence="1">Uncharacterized protein</fullName>
    </submittedName>
</protein>
<proteinExistence type="predicted"/>
<name>A0A7J3SL22_9CREN</name>
<sequence length="236" mass="27832">MPVGQYVSEILGFPGLYGIVQELEKQIAKEFDLIVEPENEYVVSKEDYEQLKRELEQILGCEFEGDIVYFDKWERYPKATLIHSLLESKFADKIRAHYETISQLKEEGFEVFAETDKRGIVQVGSTYFRYKIAEKEDIELFRDLDEQLSILAFETVINWFIREFVKKHFDNKCVLKSVRILDIKTTPKEVESVEEIDELHLRFVALIEVNGKSREYEVETINWVEKSLKENLDTIV</sequence>
<gene>
    <name evidence="1" type="ORF">ENW83_00085</name>
</gene>